<name>A0A2S8IH65_RHOOP</name>
<evidence type="ECO:0000313" key="2">
    <source>
        <dbReference type="EMBL" id="PQP14009.1"/>
    </source>
</evidence>
<dbReference type="Proteomes" id="UP000239290">
    <property type="component" value="Unassembled WGS sequence"/>
</dbReference>
<feature type="region of interest" description="Disordered" evidence="1">
    <location>
        <begin position="57"/>
        <end position="76"/>
    </location>
</feature>
<organism evidence="2 3">
    <name type="scientific">Rhodococcus opacus</name>
    <name type="common">Nocardia opaca</name>
    <dbReference type="NCBI Taxonomy" id="37919"/>
    <lineage>
        <taxon>Bacteria</taxon>
        <taxon>Bacillati</taxon>
        <taxon>Actinomycetota</taxon>
        <taxon>Actinomycetes</taxon>
        <taxon>Mycobacteriales</taxon>
        <taxon>Nocardiaceae</taxon>
        <taxon>Rhodococcus</taxon>
    </lineage>
</organism>
<reference evidence="3" key="1">
    <citation type="submission" date="2018-02" db="EMBL/GenBank/DDBJ databases">
        <title>Draft genome sequencing of Rhodococcus opacus KU647198.</title>
        <authorList>
            <person name="Zheng B.-X."/>
        </authorList>
    </citation>
    <scope>NUCLEOTIDE SEQUENCE [LARGE SCALE GENOMIC DNA]</scope>
    <source>
        <strain evidence="3">04-OD7</strain>
    </source>
</reference>
<evidence type="ECO:0000313" key="3">
    <source>
        <dbReference type="Proteomes" id="UP000239290"/>
    </source>
</evidence>
<sequence length="76" mass="8761">MAYNAAGYRIAAAYNERARDRDGSRELDQIVVDAAFTRARKDLERAFSRAMVPEVSECKRREPDAQEARRGIRDRD</sequence>
<evidence type="ECO:0000256" key="1">
    <source>
        <dbReference type="SAM" id="MobiDB-lite"/>
    </source>
</evidence>
<dbReference type="EMBL" id="PUIO01000094">
    <property type="protein sequence ID" value="PQP14009.1"/>
    <property type="molecule type" value="Genomic_DNA"/>
</dbReference>
<accession>A0A2S8IH65</accession>
<dbReference type="AlphaFoldDB" id="A0A2S8IH65"/>
<comment type="caution">
    <text evidence="2">The sequence shown here is derived from an EMBL/GenBank/DDBJ whole genome shotgun (WGS) entry which is preliminary data.</text>
</comment>
<proteinExistence type="predicted"/>
<protein>
    <submittedName>
        <fullName evidence="2">Uncharacterized protein</fullName>
    </submittedName>
</protein>
<gene>
    <name evidence="2" type="ORF">C5613_41490</name>
</gene>